<dbReference type="EMBL" id="JAHCLR010000064">
    <property type="protein sequence ID" value="MBS9535882.1"/>
    <property type="molecule type" value="Genomic_DNA"/>
</dbReference>
<dbReference type="RefSeq" id="WP_214094732.1">
    <property type="nucleotide sequence ID" value="NZ_JAHCLR010000064.1"/>
</dbReference>
<evidence type="ECO:0000256" key="4">
    <source>
        <dbReference type="SAM" id="SignalP"/>
    </source>
</evidence>
<feature type="chain" id="PRO_5046544206" evidence="4">
    <location>
        <begin position="38"/>
        <end position="269"/>
    </location>
</feature>
<comment type="similarity">
    <text evidence="3">Belongs to the glycosyl hydrolase 5 (cellulase A) family.</text>
</comment>
<keyword evidence="7" id="KW-1185">Reference proteome</keyword>
<keyword evidence="2 3" id="KW-0326">Glycosidase</keyword>
<evidence type="ECO:0000259" key="5">
    <source>
        <dbReference type="Pfam" id="PF00150"/>
    </source>
</evidence>
<evidence type="ECO:0000256" key="3">
    <source>
        <dbReference type="RuleBase" id="RU361153"/>
    </source>
</evidence>
<dbReference type="InterPro" id="IPR017853">
    <property type="entry name" value="GH"/>
</dbReference>
<comment type="caution">
    <text evidence="6">The sequence shown here is derived from an EMBL/GenBank/DDBJ whole genome shotgun (WGS) entry which is preliminary data.</text>
</comment>
<reference evidence="6 7" key="1">
    <citation type="submission" date="2021-05" db="EMBL/GenBank/DDBJ databases">
        <title>Mycobacterium acidophilum sp. nov., an extremely acid-tolerant member of the genus Mycobacterium.</title>
        <authorList>
            <person name="Xia J."/>
        </authorList>
    </citation>
    <scope>NUCLEOTIDE SEQUENCE [LARGE SCALE GENOMIC DNA]</scope>
    <source>
        <strain evidence="6 7">M1</strain>
    </source>
</reference>
<dbReference type="Proteomes" id="UP001519535">
    <property type="component" value="Unassembled WGS sequence"/>
</dbReference>
<accession>A0ABS5RNL0</accession>
<dbReference type="SUPFAM" id="SSF51445">
    <property type="entry name" value="(Trans)glycosidases"/>
    <property type="match status" value="1"/>
</dbReference>
<dbReference type="Gene3D" id="3.20.20.80">
    <property type="entry name" value="Glycosidases"/>
    <property type="match status" value="1"/>
</dbReference>
<gene>
    <name evidence="6" type="ORF">KIH27_20055</name>
</gene>
<proteinExistence type="inferred from homology"/>
<organism evidence="6 7">
    <name type="scientific">Mycolicibacter acidiphilus</name>
    <dbReference type="NCBI Taxonomy" id="2835306"/>
    <lineage>
        <taxon>Bacteria</taxon>
        <taxon>Bacillati</taxon>
        <taxon>Actinomycetota</taxon>
        <taxon>Actinomycetes</taxon>
        <taxon>Mycobacteriales</taxon>
        <taxon>Mycobacteriaceae</taxon>
        <taxon>Mycolicibacter</taxon>
    </lineage>
</organism>
<evidence type="ECO:0000256" key="2">
    <source>
        <dbReference type="ARBA" id="ARBA00023295"/>
    </source>
</evidence>
<protein>
    <submittedName>
        <fullName evidence="6">Cellulase family glycosylhydrolase</fullName>
    </submittedName>
</protein>
<sequence length="269" mass="28401">MADNDASRPNPRTTARRVGLAATASWALALTPLAAPAASADPLGWVADLFNPAEWAASAEATPFALGDPDLTALVNQWVYTPLHDSVEAWINNPANASTIDFINSWSPDRVLIGDGVDGTGLGTVDDDNTVFAFHDYCLTSMLLGGSDTGCSLYDGWIQSGAQAYVDAHHIPGMVTEFGATHNTDVIGSQLNSINPHMFGWLYWGYTDEAGSLVHDTTKPPVGDNVDDAIVSTLALPHPQAIAGIPNGWSFENGVFRSPPMAPEPSASP</sequence>
<evidence type="ECO:0000313" key="6">
    <source>
        <dbReference type="EMBL" id="MBS9535882.1"/>
    </source>
</evidence>
<feature type="signal peptide" evidence="4">
    <location>
        <begin position="1"/>
        <end position="37"/>
    </location>
</feature>
<dbReference type="InterPro" id="IPR001547">
    <property type="entry name" value="Glyco_hydro_5"/>
</dbReference>
<dbReference type="Pfam" id="PF00150">
    <property type="entry name" value="Cellulase"/>
    <property type="match status" value="1"/>
</dbReference>
<evidence type="ECO:0000313" key="7">
    <source>
        <dbReference type="Proteomes" id="UP001519535"/>
    </source>
</evidence>
<keyword evidence="1 3" id="KW-0378">Hydrolase</keyword>
<keyword evidence="4" id="KW-0732">Signal</keyword>
<feature type="domain" description="Glycoside hydrolase family 5" evidence="5">
    <location>
        <begin position="89"/>
        <end position="207"/>
    </location>
</feature>
<evidence type="ECO:0000256" key="1">
    <source>
        <dbReference type="ARBA" id="ARBA00022801"/>
    </source>
</evidence>
<name>A0ABS5RNL0_9MYCO</name>